<dbReference type="EMBL" id="KF652202">
    <property type="protein sequence ID" value="AHE37796.1"/>
    <property type="molecule type" value="Genomic_DNA"/>
</dbReference>
<feature type="chain" id="PRO_5010153433" evidence="1">
    <location>
        <begin position="20"/>
        <end position="42"/>
    </location>
</feature>
<organism evidence="2">
    <name type="scientific">Pelodiscus sinensis</name>
    <name type="common">Chinese softshell turtle</name>
    <name type="synonym">Trionyx sinensis</name>
    <dbReference type="NCBI Taxonomy" id="13735"/>
    <lineage>
        <taxon>Eukaryota</taxon>
        <taxon>Metazoa</taxon>
        <taxon>Chordata</taxon>
        <taxon>Craniata</taxon>
        <taxon>Vertebrata</taxon>
        <taxon>Euteleostomi</taxon>
        <taxon>Archelosauria</taxon>
        <taxon>Testudinata</taxon>
        <taxon>Testudines</taxon>
        <taxon>Cryptodira</taxon>
        <taxon>Trionychia</taxon>
        <taxon>Trionychidae</taxon>
        <taxon>Pelodiscus</taxon>
    </lineage>
</organism>
<protein>
    <submittedName>
        <fullName evidence="2">NADH dehydrogenase subunit 5</fullName>
    </submittedName>
</protein>
<feature type="signal peptide" evidence="1">
    <location>
        <begin position="1"/>
        <end position="19"/>
    </location>
</feature>
<reference evidence="2" key="1">
    <citation type="submission" date="2013-09" db="EMBL/GenBank/DDBJ databases">
        <title>Molecular identification of four Chinese soft-shell turtle Pelodiscus sinensis strains in China by PCR-RFLP analysis.</title>
        <authorList>
            <person name="Xu X."/>
            <person name="Zhang C."/>
        </authorList>
    </citation>
    <scope>NUCLEOTIDE SEQUENCE</scope>
    <source>
        <strain evidence="3">Japanese 3</strain>
        <strain evidence="2">Yellow River 1</strain>
    </source>
</reference>
<evidence type="ECO:0000313" key="4">
    <source>
        <dbReference type="EMBL" id="AHI62923.1"/>
    </source>
</evidence>
<accession>V9Z0L1</accession>
<feature type="non-terminal residue" evidence="2">
    <location>
        <position position="42"/>
    </location>
</feature>
<name>V9Z0L1_PELSI</name>
<keyword evidence="1" id="KW-0732">Signal</keyword>
<reference evidence="4" key="2">
    <citation type="submission" date="2013-11" db="EMBL/GenBank/DDBJ databases">
        <title>PCR-RFLP identification of four Chinese soft-shelled turtle Pelodiscus sinensis strains using mitochondrial genes.</title>
        <authorList>
            <person name="Xu X."/>
            <person name="Zhang C."/>
        </authorList>
    </citation>
    <scope>NUCLEOTIDE SEQUENCE</scope>
</reference>
<dbReference type="EMBL" id="KF835471">
    <property type="protein sequence ID" value="AHI62923.1"/>
    <property type="molecule type" value="Genomic_DNA"/>
</dbReference>
<dbReference type="EMBL" id="KF835473">
    <property type="protein sequence ID" value="AHI62927.1"/>
    <property type="molecule type" value="Genomic_DNA"/>
</dbReference>
<sequence length="42" mass="4670">MTALFNSTLLLTLMILTMPLNPHMPLMNLPLSMKPKTAVKMA</sequence>
<dbReference type="EMBL" id="KF652200">
    <property type="protein sequence ID" value="AHE37792.1"/>
    <property type="molecule type" value="Genomic_DNA"/>
</dbReference>
<evidence type="ECO:0000313" key="3">
    <source>
        <dbReference type="EMBL" id="AHE37796.1"/>
    </source>
</evidence>
<proteinExistence type="predicted"/>
<dbReference type="AlphaFoldDB" id="V9Z0L1"/>
<evidence type="ECO:0000313" key="2">
    <source>
        <dbReference type="EMBL" id="AHE37792.1"/>
    </source>
</evidence>
<keyword evidence="2" id="KW-0496">Mitochondrion</keyword>
<geneLocation type="mitochondrion" evidence="2"/>
<dbReference type="EMBL" id="KF835472">
    <property type="protein sequence ID" value="AHI62925.1"/>
    <property type="molecule type" value="Genomic_DNA"/>
</dbReference>
<evidence type="ECO:0000256" key="1">
    <source>
        <dbReference type="SAM" id="SignalP"/>
    </source>
</evidence>